<organism evidence="1">
    <name type="scientific">Arundo donax</name>
    <name type="common">Giant reed</name>
    <name type="synonym">Donax arundinaceus</name>
    <dbReference type="NCBI Taxonomy" id="35708"/>
    <lineage>
        <taxon>Eukaryota</taxon>
        <taxon>Viridiplantae</taxon>
        <taxon>Streptophyta</taxon>
        <taxon>Embryophyta</taxon>
        <taxon>Tracheophyta</taxon>
        <taxon>Spermatophyta</taxon>
        <taxon>Magnoliopsida</taxon>
        <taxon>Liliopsida</taxon>
        <taxon>Poales</taxon>
        <taxon>Poaceae</taxon>
        <taxon>PACMAD clade</taxon>
        <taxon>Arundinoideae</taxon>
        <taxon>Arundineae</taxon>
        <taxon>Arundo</taxon>
    </lineage>
</organism>
<sequence>MRGPNPYQILCRDVRGGRG</sequence>
<dbReference type="AlphaFoldDB" id="A0A0A8Z2R7"/>
<proteinExistence type="predicted"/>
<accession>A0A0A8Z2R7</accession>
<evidence type="ECO:0000313" key="1">
    <source>
        <dbReference type="EMBL" id="JAD31060.1"/>
    </source>
</evidence>
<name>A0A0A8Z2R7_ARUDO</name>
<dbReference type="EMBL" id="GBRH01266835">
    <property type="protein sequence ID" value="JAD31060.1"/>
    <property type="molecule type" value="Transcribed_RNA"/>
</dbReference>
<reference evidence="1" key="2">
    <citation type="journal article" date="2015" name="Data Brief">
        <title>Shoot transcriptome of the giant reed, Arundo donax.</title>
        <authorList>
            <person name="Barrero R.A."/>
            <person name="Guerrero F.D."/>
            <person name="Moolhuijzen P."/>
            <person name="Goolsby J.A."/>
            <person name="Tidwell J."/>
            <person name="Bellgard S.E."/>
            <person name="Bellgard M.I."/>
        </authorList>
    </citation>
    <scope>NUCLEOTIDE SEQUENCE</scope>
    <source>
        <tissue evidence="1">Shoot tissue taken approximately 20 cm above the soil surface</tissue>
    </source>
</reference>
<reference evidence="1" key="1">
    <citation type="submission" date="2014-09" db="EMBL/GenBank/DDBJ databases">
        <authorList>
            <person name="Magalhaes I.L.F."/>
            <person name="Oliveira U."/>
            <person name="Santos F.R."/>
            <person name="Vidigal T.H.D.A."/>
            <person name="Brescovit A.D."/>
            <person name="Santos A.J."/>
        </authorList>
    </citation>
    <scope>NUCLEOTIDE SEQUENCE</scope>
    <source>
        <tissue evidence="1">Shoot tissue taken approximately 20 cm above the soil surface</tissue>
    </source>
</reference>
<protein>
    <submittedName>
        <fullName evidence="1">Uncharacterized protein</fullName>
    </submittedName>
</protein>